<keyword evidence="2" id="KW-0805">Transcription regulation</keyword>
<evidence type="ECO:0000256" key="5">
    <source>
        <dbReference type="SAM" id="MobiDB-lite"/>
    </source>
</evidence>
<comment type="caution">
    <text evidence="8">The sequence shown here is derived from an EMBL/GenBank/DDBJ whole genome shotgun (WGS) entry which is preliminary data.</text>
</comment>
<accession>A0A939PAU7</accession>
<feature type="region of interest" description="Disordered" evidence="5">
    <location>
        <begin position="169"/>
        <end position="191"/>
    </location>
</feature>
<dbReference type="InterPro" id="IPR013324">
    <property type="entry name" value="RNA_pol_sigma_r3/r4-like"/>
</dbReference>
<sequence>MRGENSEPEDDVERFTAIYRRHHGKVLGYALTHDRRGAAEDIVNETFLTAWRKLDQVPADDALPWLLATARRHRLKQRDAGRRHESIASRLAELGDEGAARVRDTGDVVAERDAGLAAFATLSERDAELLVLSAWYGLTANQAATVLGCSSATYFVRLHRARKRLERALRGGGSGGSAPAFHAATLEGQHG</sequence>
<dbReference type="PANTHER" id="PTHR43133">
    <property type="entry name" value="RNA POLYMERASE ECF-TYPE SIGMA FACTO"/>
    <property type="match status" value="1"/>
</dbReference>
<dbReference type="GO" id="GO:0006352">
    <property type="term" value="P:DNA-templated transcription initiation"/>
    <property type="evidence" value="ECO:0007669"/>
    <property type="project" value="InterPro"/>
</dbReference>
<evidence type="ECO:0000256" key="1">
    <source>
        <dbReference type="ARBA" id="ARBA00010641"/>
    </source>
</evidence>
<dbReference type="EMBL" id="JAGEOJ010000007">
    <property type="protein sequence ID" value="MBO2449190.1"/>
    <property type="molecule type" value="Genomic_DNA"/>
</dbReference>
<dbReference type="InterPro" id="IPR013325">
    <property type="entry name" value="RNA_pol_sigma_r2"/>
</dbReference>
<dbReference type="PANTHER" id="PTHR43133:SF25">
    <property type="entry name" value="RNA POLYMERASE SIGMA FACTOR RFAY-RELATED"/>
    <property type="match status" value="1"/>
</dbReference>
<evidence type="ECO:0000313" key="8">
    <source>
        <dbReference type="EMBL" id="MBO2449190.1"/>
    </source>
</evidence>
<feature type="domain" description="RNA polymerase sigma factor 70 region 4 type 2" evidence="7">
    <location>
        <begin position="117"/>
        <end position="165"/>
    </location>
</feature>
<dbReference type="SUPFAM" id="SSF88946">
    <property type="entry name" value="Sigma2 domain of RNA polymerase sigma factors"/>
    <property type="match status" value="1"/>
</dbReference>
<dbReference type="InterPro" id="IPR039425">
    <property type="entry name" value="RNA_pol_sigma-70-like"/>
</dbReference>
<dbReference type="InterPro" id="IPR036388">
    <property type="entry name" value="WH-like_DNA-bd_sf"/>
</dbReference>
<dbReference type="NCBIfam" id="TIGR02937">
    <property type="entry name" value="sigma70-ECF"/>
    <property type="match status" value="1"/>
</dbReference>
<dbReference type="InterPro" id="IPR014284">
    <property type="entry name" value="RNA_pol_sigma-70_dom"/>
</dbReference>
<dbReference type="GO" id="GO:0016987">
    <property type="term" value="F:sigma factor activity"/>
    <property type="evidence" value="ECO:0007669"/>
    <property type="project" value="UniProtKB-KW"/>
</dbReference>
<feature type="domain" description="RNA polymerase sigma-70 region 2" evidence="6">
    <location>
        <begin position="18"/>
        <end position="76"/>
    </location>
</feature>
<reference evidence="8" key="1">
    <citation type="submission" date="2021-03" db="EMBL/GenBank/DDBJ databases">
        <authorList>
            <person name="Kanchanasin P."/>
            <person name="Saeng-In P."/>
            <person name="Phongsopitanun W."/>
            <person name="Yuki M."/>
            <person name="Kudo T."/>
            <person name="Ohkuma M."/>
            <person name="Tanasupawat S."/>
        </authorList>
    </citation>
    <scope>NUCLEOTIDE SEQUENCE</scope>
    <source>
        <strain evidence="8">GKU 128</strain>
    </source>
</reference>
<keyword evidence="3" id="KW-0731">Sigma factor</keyword>
<dbReference type="InterPro" id="IPR013249">
    <property type="entry name" value="RNA_pol_sigma70_r4_t2"/>
</dbReference>
<dbReference type="InterPro" id="IPR007627">
    <property type="entry name" value="RNA_pol_sigma70_r2"/>
</dbReference>
<gene>
    <name evidence="8" type="ORF">J4573_18950</name>
</gene>
<evidence type="ECO:0000259" key="7">
    <source>
        <dbReference type="Pfam" id="PF08281"/>
    </source>
</evidence>
<comment type="similarity">
    <text evidence="1">Belongs to the sigma-70 factor family. ECF subfamily.</text>
</comment>
<evidence type="ECO:0000256" key="2">
    <source>
        <dbReference type="ARBA" id="ARBA00023015"/>
    </source>
</evidence>
<evidence type="ECO:0000256" key="3">
    <source>
        <dbReference type="ARBA" id="ARBA00023082"/>
    </source>
</evidence>
<dbReference type="Gene3D" id="1.10.1740.10">
    <property type="match status" value="1"/>
</dbReference>
<dbReference type="Proteomes" id="UP000669179">
    <property type="component" value="Unassembled WGS sequence"/>
</dbReference>
<dbReference type="SUPFAM" id="SSF88659">
    <property type="entry name" value="Sigma3 and sigma4 domains of RNA polymerase sigma factors"/>
    <property type="match status" value="1"/>
</dbReference>
<dbReference type="Pfam" id="PF08281">
    <property type="entry name" value="Sigma70_r4_2"/>
    <property type="match status" value="1"/>
</dbReference>
<dbReference type="RefSeq" id="WP_208257050.1">
    <property type="nucleotide sequence ID" value="NZ_JAGEOJ010000007.1"/>
</dbReference>
<proteinExistence type="inferred from homology"/>
<dbReference type="AlphaFoldDB" id="A0A939PAU7"/>
<dbReference type="Pfam" id="PF04542">
    <property type="entry name" value="Sigma70_r2"/>
    <property type="match status" value="1"/>
</dbReference>
<protein>
    <submittedName>
        <fullName evidence="8">Sigma-70 family RNA polymerase sigma factor</fullName>
    </submittedName>
</protein>
<dbReference type="Gene3D" id="1.10.10.10">
    <property type="entry name" value="Winged helix-like DNA-binding domain superfamily/Winged helix DNA-binding domain"/>
    <property type="match status" value="1"/>
</dbReference>
<evidence type="ECO:0000256" key="4">
    <source>
        <dbReference type="ARBA" id="ARBA00023163"/>
    </source>
</evidence>
<dbReference type="GO" id="GO:0003677">
    <property type="term" value="F:DNA binding"/>
    <property type="evidence" value="ECO:0007669"/>
    <property type="project" value="InterPro"/>
</dbReference>
<name>A0A939PAU7_9ACTN</name>
<evidence type="ECO:0000259" key="6">
    <source>
        <dbReference type="Pfam" id="PF04542"/>
    </source>
</evidence>
<evidence type="ECO:0000313" key="9">
    <source>
        <dbReference type="Proteomes" id="UP000669179"/>
    </source>
</evidence>
<organism evidence="8 9">
    <name type="scientific">Actinomadura barringtoniae</name>
    <dbReference type="NCBI Taxonomy" id="1427535"/>
    <lineage>
        <taxon>Bacteria</taxon>
        <taxon>Bacillati</taxon>
        <taxon>Actinomycetota</taxon>
        <taxon>Actinomycetes</taxon>
        <taxon>Streptosporangiales</taxon>
        <taxon>Thermomonosporaceae</taxon>
        <taxon>Actinomadura</taxon>
    </lineage>
</organism>
<keyword evidence="9" id="KW-1185">Reference proteome</keyword>
<keyword evidence="4" id="KW-0804">Transcription</keyword>